<dbReference type="Gene3D" id="3.10.10.10">
    <property type="entry name" value="HIV Type 1 Reverse Transcriptase, subunit A, domain 1"/>
    <property type="match status" value="1"/>
</dbReference>
<name>A0A4Y2CGM5_ARAVE</name>
<accession>A0A4Y2CGM5</accession>
<comment type="caution">
    <text evidence="2">The sequence shown here is derived from an EMBL/GenBank/DDBJ whole genome shotgun (WGS) entry which is preliminary data.</text>
</comment>
<protein>
    <recommendedName>
        <fullName evidence="4">Reverse transcriptase domain-containing protein</fullName>
    </recommendedName>
</protein>
<keyword evidence="3" id="KW-1185">Reference proteome</keyword>
<evidence type="ECO:0000313" key="3">
    <source>
        <dbReference type="Proteomes" id="UP000499080"/>
    </source>
</evidence>
<dbReference type="GO" id="GO:0071897">
    <property type="term" value="P:DNA biosynthetic process"/>
    <property type="evidence" value="ECO:0007669"/>
    <property type="project" value="UniProtKB-ARBA"/>
</dbReference>
<reference evidence="2 3" key="1">
    <citation type="journal article" date="2019" name="Sci. Rep.">
        <title>Orb-weaving spider Araneus ventricosus genome elucidates the spidroin gene catalogue.</title>
        <authorList>
            <person name="Kono N."/>
            <person name="Nakamura H."/>
            <person name="Ohtoshi R."/>
            <person name="Moran D.A.P."/>
            <person name="Shinohara A."/>
            <person name="Yoshida Y."/>
            <person name="Fujiwara M."/>
            <person name="Mori M."/>
            <person name="Tomita M."/>
            <person name="Arakawa K."/>
        </authorList>
    </citation>
    <scope>NUCLEOTIDE SEQUENCE [LARGE SCALE GENOMIC DNA]</scope>
</reference>
<proteinExistence type="predicted"/>
<dbReference type="InterPro" id="IPR043502">
    <property type="entry name" value="DNA/RNA_pol_sf"/>
</dbReference>
<gene>
    <name evidence="2" type="ORF">AVEN_14520_1</name>
</gene>
<dbReference type="EMBL" id="BGPR01000186">
    <property type="protein sequence ID" value="GBM03006.1"/>
    <property type="molecule type" value="Genomic_DNA"/>
</dbReference>
<dbReference type="Proteomes" id="UP000499080">
    <property type="component" value="Unassembled WGS sequence"/>
</dbReference>
<dbReference type="SUPFAM" id="SSF56672">
    <property type="entry name" value="DNA/RNA polymerases"/>
    <property type="match status" value="1"/>
</dbReference>
<evidence type="ECO:0008006" key="4">
    <source>
        <dbReference type="Google" id="ProtNLM"/>
    </source>
</evidence>
<sequence>MLAQIRALPMHWVQTCPCRLAAGHLPSQNPASPNFDPPKEENQQRQLPTDKYDVGELIVEPQSIVLNSDLPVSLRPYSTSPVEEQEVKSEVEKLLQAGLITESNIPYSCNISF</sequence>
<organism evidence="2 3">
    <name type="scientific">Araneus ventricosus</name>
    <name type="common">Orbweaver spider</name>
    <name type="synonym">Epeira ventricosa</name>
    <dbReference type="NCBI Taxonomy" id="182803"/>
    <lineage>
        <taxon>Eukaryota</taxon>
        <taxon>Metazoa</taxon>
        <taxon>Ecdysozoa</taxon>
        <taxon>Arthropoda</taxon>
        <taxon>Chelicerata</taxon>
        <taxon>Arachnida</taxon>
        <taxon>Araneae</taxon>
        <taxon>Araneomorphae</taxon>
        <taxon>Entelegynae</taxon>
        <taxon>Araneoidea</taxon>
        <taxon>Araneidae</taxon>
        <taxon>Araneus</taxon>
    </lineage>
</organism>
<feature type="compositionally biased region" description="Basic and acidic residues" evidence="1">
    <location>
        <begin position="37"/>
        <end position="47"/>
    </location>
</feature>
<feature type="region of interest" description="Disordered" evidence="1">
    <location>
        <begin position="23"/>
        <end position="47"/>
    </location>
</feature>
<evidence type="ECO:0000313" key="2">
    <source>
        <dbReference type="EMBL" id="GBM03006.1"/>
    </source>
</evidence>
<dbReference type="AlphaFoldDB" id="A0A4Y2CGM5"/>
<evidence type="ECO:0000256" key="1">
    <source>
        <dbReference type="SAM" id="MobiDB-lite"/>
    </source>
</evidence>